<evidence type="ECO:0000313" key="4">
    <source>
        <dbReference type="EMBL" id="VDL87821.1"/>
    </source>
</evidence>
<evidence type="ECO:0000313" key="5">
    <source>
        <dbReference type="Proteomes" id="UP000275846"/>
    </source>
</evidence>
<dbReference type="OrthoDB" id="6161695at2759"/>
<sequence>MQPCMFSPRVEPKSTPSPKTFNKDPEGFAFVVGDLNMMIKEDAISDYFSAYGTVKKVIISPSKEIGTKRKHAFVFMEREESVKKVLDSQPHLICGSAVCVKPDTRKKKAKKLVSQPGSPDSSVEPKPKPAPKTFNKDPEGFAFFVGDLNMTIKEDAISGYFSAYGTVKKVIIFPSKEIKTKRNYAIVFLERKESVKKVLDAQPHFICGSAVCVKPDTRKKKEKKLVSQPGSPDSR</sequence>
<evidence type="ECO:0000256" key="1">
    <source>
        <dbReference type="PROSITE-ProRule" id="PRU00176"/>
    </source>
</evidence>
<dbReference type="PANTHER" id="PTHR48035">
    <property type="entry name" value="HETEROGENEOUS NUCLEAR RIBONUCLEOPROTEIN 1"/>
    <property type="match status" value="1"/>
</dbReference>
<dbReference type="InterPro" id="IPR000504">
    <property type="entry name" value="RRM_dom"/>
</dbReference>
<accession>A0A183SB58</accession>
<dbReference type="SMART" id="SM00360">
    <property type="entry name" value="RRM"/>
    <property type="match status" value="2"/>
</dbReference>
<protein>
    <submittedName>
        <fullName evidence="6">RRM domain-containing protein</fullName>
    </submittedName>
</protein>
<organism evidence="6">
    <name type="scientific">Schistocephalus solidus</name>
    <name type="common">Tapeworm</name>
    <dbReference type="NCBI Taxonomy" id="70667"/>
    <lineage>
        <taxon>Eukaryota</taxon>
        <taxon>Metazoa</taxon>
        <taxon>Spiralia</taxon>
        <taxon>Lophotrochozoa</taxon>
        <taxon>Platyhelminthes</taxon>
        <taxon>Cestoda</taxon>
        <taxon>Eucestoda</taxon>
        <taxon>Diphyllobothriidea</taxon>
        <taxon>Diphyllobothriidae</taxon>
        <taxon>Schistocephalus</taxon>
    </lineage>
</organism>
<gene>
    <name evidence="4" type="ORF">SSLN_LOCUS1456</name>
</gene>
<dbReference type="InterPro" id="IPR053260">
    <property type="entry name" value="hnRNP"/>
</dbReference>
<dbReference type="EMBL" id="UYSU01003220">
    <property type="protein sequence ID" value="VDL87821.1"/>
    <property type="molecule type" value="Genomic_DNA"/>
</dbReference>
<dbReference type="InterPro" id="IPR012677">
    <property type="entry name" value="Nucleotide-bd_a/b_plait_sf"/>
</dbReference>
<keyword evidence="1" id="KW-0694">RNA-binding</keyword>
<dbReference type="SUPFAM" id="SSF54928">
    <property type="entry name" value="RNA-binding domain, RBD"/>
    <property type="match status" value="2"/>
</dbReference>
<evidence type="ECO:0000256" key="2">
    <source>
        <dbReference type="SAM" id="MobiDB-lite"/>
    </source>
</evidence>
<dbReference type="PROSITE" id="PS50102">
    <property type="entry name" value="RRM"/>
    <property type="match status" value="2"/>
</dbReference>
<feature type="domain" description="RRM" evidence="3">
    <location>
        <begin position="141"/>
        <end position="232"/>
    </location>
</feature>
<dbReference type="WBParaSite" id="SSLN_0000151201-mRNA-1">
    <property type="protein sequence ID" value="SSLN_0000151201-mRNA-1"/>
    <property type="gene ID" value="SSLN_0000151201"/>
</dbReference>
<reference evidence="4 5" key="2">
    <citation type="submission" date="2018-11" db="EMBL/GenBank/DDBJ databases">
        <authorList>
            <consortium name="Pathogen Informatics"/>
        </authorList>
    </citation>
    <scope>NUCLEOTIDE SEQUENCE [LARGE SCALE GENOMIC DNA]</scope>
    <source>
        <strain evidence="4 5">NST_G2</strain>
    </source>
</reference>
<dbReference type="GO" id="GO:0003723">
    <property type="term" value="F:RNA binding"/>
    <property type="evidence" value="ECO:0007669"/>
    <property type="project" value="UniProtKB-UniRule"/>
</dbReference>
<dbReference type="Proteomes" id="UP000275846">
    <property type="component" value="Unassembled WGS sequence"/>
</dbReference>
<reference evidence="6" key="1">
    <citation type="submission" date="2016-06" db="UniProtKB">
        <authorList>
            <consortium name="WormBaseParasite"/>
        </authorList>
    </citation>
    <scope>IDENTIFICATION</scope>
</reference>
<evidence type="ECO:0000313" key="6">
    <source>
        <dbReference type="WBParaSite" id="SSLN_0000151201-mRNA-1"/>
    </source>
</evidence>
<dbReference type="STRING" id="70667.A0A183SB58"/>
<feature type="domain" description="RRM" evidence="3">
    <location>
        <begin position="28"/>
        <end position="119"/>
    </location>
</feature>
<dbReference type="Pfam" id="PF00076">
    <property type="entry name" value="RRM_1"/>
    <property type="match status" value="2"/>
</dbReference>
<proteinExistence type="predicted"/>
<feature type="region of interest" description="Disordered" evidence="2">
    <location>
        <begin position="110"/>
        <end position="135"/>
    </location>
</feature>
<dbReference type="AlphaFoldDB" id="A0A183SB58"/>
<dbReference type="Gene3D" id="3.30.70.330">
    <property type="match status" value="2"/>
</dbReference>
<keyword evidence="5" id="KW-1185">Reference proteome</keyword>
<name>A0A183SB58_SCHSO</name>
<evidence type="ECO:0000259" key="3">
    <source>
        <dbReference type="PROSITE" id="PS50102"/>
    </source>
</evidence>
<dbReference type="PANTHER" id="PTHR48035:SF2">
    <property type="entry name" value="RNA-BINDING REGION RNP-1 DOMAIN-CONTAINING PROTEIN"/>
    <property type="match status" value="1"/>
</dbReference>
<dbReference type="InterPro" id="IPR035979">
    <property type="entry name" value="RBD_domain_sf"/>
</dbReference>